<evidence type="ECO:0000313" key="5">
    <source>
        <dbReference type="EMBL" id="ASF46313.1"/>
    </source>
</evidence>
<evidence type="ECO:0000256" key="1">
    <source>
        <dbReference type="ARBA" id="ARBA00022737"/>
    </source>
</evidence>
<dbReference type="RefSeq" id="WP_088619185.1">
    <property type="nucleotide sequence ID" value="NZ_CP022129.1"/>
</dbReference>
<evidence type="ECO:0000313" key="6">
    <source>
        <dbReference type="Proteomes" id="UP000197019"/>
    </source>
</evidence>
<dbReference type="KEGG" id="mpsy:CEK71_09620"/>
<accession>A0A1Z4BYJ4</accession>
<name>A0A1Z4BYJ4_9GAMM</name>
<organism evidence="5 6">
    <name type="scientific">Methylovulum psychrotolerans</name>
    <dbReference type="NCBI Taxonomy" id="1704499"/>
    <lineage>
        <taxon>Bacteria</taxon>
        <taxon>Pseudomonadati</taxon>
        <taxon>Pseudomonadota</taxon>
        <taxon>Gammaproteobacteria</taxon>
        <taxon>Methylococcales</taxon>
        <taxon>Methylococcaceae</taxon>
        <taxon>Methylovulum</taxon>
    </lineage>
</organism>
<feature type="signal peptide" evidence="4">
    <location>
        <begin position="1"/>
        <end position="20"/>
    </location>
</feature>
<dbReference type="SMART" id="SM00028">
    <property type="entry name" value="TPR"/>
    <property type="match status" value="3"/>
</dbReference>
<proteinExistence type="predicted"/>
<sequence>MRRKTSVSRYLLLCVGVAILAGCAGTEEKKEKTDTYLQLGIRYMNMNRLELAKENLEKALANDANNAAVHNALAYLFEKIEKFPEAEAHYKKALQIAPDDLGAQNNYGRFLCDHGDTRQGMGLLSKAMGNLLNDRQWLAVTNAGLCELKDGQNSRAKAYFKEALLLKPDYSPALLEMQKICYQNREYWPAKSYLQRYLASGVPHTAQSLWYGMQTERALGNIGLAQEYKNLLLEKFPLSDEAKKAEPVQ</sequence>
<dbReference type="SUPFAM" id="SSF48452">
    <property type="entry name" value="TPR-like"/>
    <property type="match status" value="1"/>
</dbReference>
<evidence type="ECO:0000256" key="4">
    <source>
        <dbReference type="SAM" id="SignalP"/>
    </source>
</evidence>
<dbReference type="PANTHER" id="PTHR45586:SF1">
    <property type="entry name" value="LIPOPOLYSACCHARIDE ASSEMBLY PROTEIN B"/>
    <property type="match status" value="1"/>
</dbReference>
<dbReference type="PROSITE" id="PS50005">
    <property type="entry name" value="TPR"/>
    <property type="match status" value="2"/>
</dbReference>
<dbReference type="InterPro" id="IPR013360">
    <property type="entry name" value="Pilus_4_PilW"/>
</dbReference>
<dbReference type="PANTHER" id="PTHR45586">
    <property type="entry name" value="TPR REPEAT-CONTAINING PROTEIN PA4667"/>
    <property type="match status" value="1"/>
</dbReference>
<evidence type="ECO:0000256" key="3">
    <source>
        <dbReference type="PROSITE-ProRule" id="PRU00339"/>
    </source>
</evidence>
<keyword evidence="6" id="KW-1185">Reference proteome</keyword>
<dbReference type="InterPro" id="IPR011990">
    <property type="entry name" value="TPR-like_helical_dom_sf"/>
</dbReference>
<dbReference type="Pfam" id="PF13181">
    <property type="entry name" value="TPR_8"/>
    <property type="match status" value="1"/>
</dbReference>
<dbReference type="Gene3D" id="1.25.40.10">
    <property type="entry name" value="Tetratricopeptide repeat domain"/>
    <property type="match status" value="1"/>
</dbReference>
<evidence type="ECO:0000256" key="2">
    <source>
        <dbReference type="ARBA" id="ARBA00022803"/>
    </source>
</evidence>
<gene>
    <name evidence="5" type="ORF">CEK71_09620</name>
</gene>
<keyword evidence="1" id="KW-0677">Repeat</keyword>
<dbReference type="InterPro" id="IPR051012">
    <property type="entry name" value="CellSynth/LPSAsmb/PSIAsmb"/>
</dbReference>
<feature type="repeat" description="TPR" evidence="3">
    <location>
        <begin position="67"/>
        <end position="100"/>
    </location>
</feature>
<keyword evidence="2 3" id="KW-0802">TPR repeat</keyword>
<dbReference type="AlphaFoldDB" id="A0A1Z4BYJ4"/>
<feature type="repeat" description="TPR" evidence="3">
    <location>
        <begin position="33"/>
        <end position="66"/>
    </location>
</feature>
<reference evidence="5 6" key="1">
    <citation type="submission" date="2017-06" db="EMBL/GenBank/DDBJ databases">
        <title>Genome Sequencing of the methanotroph Methylovulum psychrotolerants str. HV10-M2 isolated from a high-altitude environment.</title>
        <authorList>
            <person name="Mateos-Rivera A."/>
        </authorList>
    </citation>
    <scope>NUCLEOTIDE SEQUENCE [LARGE SCALE GENOMIC DNA]</scope>
    <source>
        <strain evidence="5 6">HV10_M2</strain>
    </source>
</reference>
<feature type="chain" id="PRO_5012622273" evidence="4">
    <location>
        <begin position="21"/>
        <end position="249"/>
    </location>
</feature>
<dbReference type="EMBL" id="CP022129">
    <property type="protein sequence ID" value="ASF46313.1"/>
    <property type="molecule type" value="Genomic_DNA"/>
</dbReference>
<dbReference type="InterPro" id="IPR019734">
    <property type="entry name" value="TPR_rpt"/>
</dbReference>
<keyword evidence="4" id="KW-0732">Signal</keyword>
<dbReference type="Pfam" id="PF13432">
    <property type="entry name" value="TPR_16"/>
    <property type="match status" value="1"/>
</dbReference>
<dbReference type="OrthoDB" id="129043at2"/>
<dbReference type="Proteomes" id="UP000197019">
    <property type="component" value="Chromosome"/>
</dbReference>
<dbReference type="NCBIfam" id="TIGR02521">
    <property type="entry name" value="type_IV_pilW"/>
    <property type="match status" value="1"/>
</dbReference>
<protein>
    <submittedName>
        <fullName evidence="5">Type IV pilus biogenesis/stability protein PilW</fullName>
    </submittedName>
</protein>
<dbReference type="PROSITE" id="PS51257">
    <property type="entry name" value="PROKAR_LIPOPROTEIN"/>
    <property type="match status" value="1"/>
</dbReference>